<dbReference type="Proteomes" id="UP000030416">
    <property type="component" value="Unassembled WGS sequence"/>
</dbReference>
<comment type="caution">
    <text evidence="1">The sequence shown here is derived from an EMBL/GenBank/DDBJ whole genome shotgun (WGS) entry which is preliminary data.</text>
</comment>
<protein>
    <submittedName>
        <fullName evidence="1">Uncharacterized protein</fullName>
    </submittedName>
</protein>
<evidence type="ECO:0000313" key="1">
    <source>
        <dbReference type="EMBL" id="KGR79378.1"/>
    </source>
</evidence>
<dbReference type="AlphaFoldDB" id="A0A0A3I9C2"/>
<reference evidence="1 2" key="1">
    <citation type="submission" date="2014-02" db="EMBL/GenBank/DDBJ databases">
        <title>Draft genome sequence of Lysinibacillus manganicus DSM 26584T.</title>
        <authorList>
            <person name="Zhang F."/>
            <person name="Wang G."/>
            <person name="Zhang L."/>
        </authorList>
    </citation>
    <scope>NUCLEOTIDE SEQUENCE [LARGE SCALE GENOMIC DNA]</scope>
    <source>
        <strain evidence="1 2">DSM 26584</strain>
    </source>
</reference>
<name>A0A0A3I9C2_9BACL</name>
<evidence type="ECO:0000313" key="2">
    <source>
        <dbReference type="Proteomes" id="UP000030416"/>
    </source>
</evidence>
<sequence>MILREGWSILSHFFMCKIQLWTIKKGRWTINKSNKVEIKFELYALAYGANLKVCKTINLSKFKIYCIDL</sequence>
<keyword evidence="2" id="KW-1185">Reference proteome</keyword>
<gene>
    <name evidence="1" type="ORF">CD29_06695</name>
</gene>
<dbReference type="EMBL" id="JPVN01000006">
    <property type="protein sequence ID" value="KGR79378.1"/>
    <property type="molecule type" value="Genomic_DNA"/>
</dbReference>
<accession>A0A0A3I9C2</accession>
<organism evidence="1 2">
    <name type="scientific">Ureibacillus manganicus DSM 26584</name>
    <dbReference type="NCBI Taxonomy" id="1384049"/>
    <lineage>
        <taxon>Bacteria</taxon>
        <taxon>Bacillati</taxon>
        <taxon>Bacillota</taxon>
        <taxon>Bacilli</taxon>
        <taxon>Bacillales</taxon>
        <taxon>Caryophanaceae</taxon>
        <taxon>Ureibacillus</taxon>
    </lineage>
</organism>
<dbReference type="STRING" id="1384049.CD29_06695"/>
<proteinExistence type="predicted"/>